<dbReference type="EMBL" id="MCFE01000168">
    <property type="protein sequence ID" value="ORX95765.1"/>
    <property type="molecule type" value="Genomic_DNA"/>
</dbReference>
<dbReference type="OrthoDB" id="2162994at2759"/>
<dbReference type="GO" id="GO:0008270">
    <property type="term" value="F:zinc ion binding"/>
    <property type="evidence" value="ECO:0007669"/>
    <property type="project" value="UniProtKB-KW"/>
</dbReference>
<dbReference type="AlphaFoldDB" id="A0A1Y1YCU9"/>
<dbReference type="PANTHER" id="PTHR45658:SF18">
    <property type="entry name" value="PROTEIN GAT2"/>
    <property type="match status" value="1"/>
</dbReference>
<dbReference type="Proteomes" id="UP000193498">
    <property type="component" value="Unassembled WGS sequence"/>
</dbReference>
<dbReference type="PANTHER" id="PTHR45658">
    <property type="entry name" value="GATA TRANSCRIPTION FACTOR"/>
    <property type="match status" value="1"/>
</dbReference>
<dbReference type="CDD" id="cd00130">
    <property type="entry name" value="PAS"/>
    <property type="match status" value="1"/>
</dbReference>
<evidence type="ECO:0000256" key="4">
    <source>
        <dbReference type="PROSITE-ProRule" id="PRU00094"/>
    </source>
</evidence>
<dbReference type="InterPro" id="IPR013088">
    <property type="entry name" value="Znf_NHR/GATA"/>
</dbReference>
<dbReference type="GO" id="GO:0006355">
    <property type="term" value="P:regulation of DNA-templated transcription"/>
    <property type="evidence" value="ECO:0007669"/>
    <property type="project" value="InterPro"/>
</dbReference>
<dbReference type="SMR" id="A0A1Y1YCU9"/>
<keyword evidence="2 4" id="KW-0863">Zinc-finger</keyword>
<dbReference type="Gene3D" id="3.30.450.20">
    <property type="entry name" value="PAS domain"/>
    <property type="match status" value="1"/>
</dbReference>
<dbReference type="InterPro" id="IPR000679">
    <property type="entry name" value="Znf_GATA"/>
</dbReference>
<dbReference type="Pfam" id="PF00320">
    <property type="entry name" value="GATA"/>
    <property type="match status" value="1"/>
</dbReference>
<gene>
    <name evidence="7" type="ORF">K493DRAFT_218684</name>
</gene>
<dbReference type="CDD" id="cd00202">
    <property type="entry name" value="ZnF_GATA"/>
    <property type="match status" value="1"/>
</dbReference>
<dbReference type="PROSITE" id="PS00344">
    <property type="entry name" value="GATA_ZN_FINGER_1"/>
    <property type="match status" value="1"/>
</dbReference>
<accession>A0A1Y1YCU9</accession>
<evidence type="ECO:0000313" key="8">
    <source>
        <dbReference type="Proteomes" id="UP000193498"/>
    </source>
</evidence>
<dbReference type="SUPFAM" id="SSF55785">
    <property type="entry name" value="PYP-like sensor domain (PAS domain)"/>
    <property type="match status" value="1"/>
</dbReference>
<evidence type="ECO:0000259" key="5">
    <source>
        <dbReference type="PROSITE" id="PS50112"/>
    </source>
</evidence>
<evidence type="ECO:0000259" key="6">
    <source>
        <dbReference type="PROSITE" id="PS50114"/>
    </source>
</evidence>
<dbReference type="SMART" id="SM00401">
    <property type="entry name" value="ZnF_GATA"/>
    <property type="match status" value="1"/>
</dbReference>
<dbReference type="SMART" id="SM00091">
    <property type="entry name" value="PAS"/>
    <property type="match status" value="1"/>
</dbReference>
<dbReference type="InterPro" id="IPR051140">
    <property type="entry name" value="GATA_TF"/>
</dbReference>
<dbReference type="PROSITE" id="PS50112">
    <property type="entry name" value="PAS"/>
    <property type="match status" value="1"/>
</dbReference>
<dbReference type="Gene3D" id="3.30.50.10">
    <property type="entry name" value="Erythroid Transcription Factor GATA-1, subunit A"/>
    <property type="match status" value="1"/>
</dbReference>
<sequence length="313" mass="36190">MTGQLHDTTATLLQRQLKCQQPTSEYNQGESLSSQYFAEPKIFYYVIDPLCNFLYCSTSQELTGYTPEELVGRNITRFIHQDDIDTFVRQFNAGFTRQQFRLYYRFKKKNNEYVMLEVQGHSYYHTENHQPKYSFCLARSYLTKPTSILDAFLQIKMENEILKQQLSELGTFGADKGWVNSKVSENTDPSSYFNDHTSPKAIIQTSCESHNTTDLNSSPTNIVTNSPEQYKRNYLSDENTCNQEINLKSRKKRKQKSEDNIDHMCTECGTVESPEWRKGPQGPKTLCNACGLRWAKRAKRELQTTKSEDASSS</sequence>
<evidence type="ECO:0000313" key="7">
    <source>
        <dbReference type="EMBL" id="ORX95765.1"/>
    </source>
</evidence>
<reference evidence="7 8" key="1">
    <citation type="submission" date="2016-07" db="EMBL/GenBank/DDBJ databases">
        <title>Pervasive Adenine N6-methylation of Active Genes in Fungi.</title>
        <authorList>
            <consortium name="DOE Joint Genome Institute"/>
            <person name="Mondo S.J."/>
            <person name="Dannebaum R.O."/>
            <person name="Kuo R.C."/>
            <person name="Labutti K."/>
            <person name="Haridas S."/>
            <person name="Kuo A."/>
            <person name="Salamov A."/>
            <person name="Ahrendt S.R."/>
            <person name="Lipzen A."/>
            <person name="Sullivan W."/>
            <person name="Andreopoulos W.B."/>
            <person name="Clum A."/>
            <person name="Lindquist E."/>
            <person name="Daum C."/>
            <person name="Ramamoorthy G.K."/>
            <person name="Gryganskyi A."/>
            <person name="Culley D."/>
            <person name="Magnuson J.K."/>
            <person name="James T.Y."/>
            <person name="O'Malley M.A."/>
            <person name="Stajich J.E."/>
            <person name="Spatafora J.W."/>
            <person name="Visel A."/>
            <person name="Grigoriev I.V."/>
        </authorList>
    </citation>
    <scope>NUCLEOTIDE SEQUENCE [LARGE SCALE GENOMIC DNA]</scope>
    <source>
        <strain evidence="7 8">CBS 931.73</strain>
    </source>
</reference>
<proteinExistence type="predicted"/>
<dbReference type="InterPro" id="IPR000014">
    <property type="entry name" value="PAS"/>
</dbReference>
<dbReference type="PROSITE" id="PS50114">
    <property type="entry name" value="GATA_ZN_FINGER_2"/>
    <property type="match status" value="1"/>
</dbReference>
<protein>
    <submittedName>
        <fullName evidence="7">GATA-domain-containing protein</fullName>
    </submittedName>
</protein>
<dbReference type="STRING" id="1314790.A0A1Y1YCU9"/>
<dbReference type="InParanoid" id="A0A1Y1YCU9"/>
<name>A0A1Y1YCU9_9FUNG</name>
<dbReference type="NCBIfam" id="TIGR00229">
    <property type="entry name" value="sensory_box"/>
    <property type="match status" value="1"/>
</dbReference>
<feature type="domain" description="GATA-type" evidence="6">
    <location>
        <begin position="265"/>
        <end position="292"/>
    </location>
</feature>
<dbReference type="Pfam" id="PF08447">
    <property type="entry name" value="PAS_3"/>
    <property type="match status" value="1"/>
</dbReference>
<keyword evidence="1" id="KW-0479">Metal-binding</keyword>
<dbReference type="InterPro" id="IPR035965">
    <property type="entry name" value="PAS-like_dom_sf"/>
</dbReference>
<evidence type="ECO:0000256" key="3">
    <source>
        <dbReference type="ARBA" id="ARBA00022833"/>
    </source>
</evidence>
<dbReference type="GO" id="GO:0043565">
    <property type="term" value="F:sequence-specific DNA binding"/>
    <property type="evidence" value="ECO:0007669"/>
    <property type="project" value="InterPro"/>
</dbReference>
<feature type="domain" description="PAS" evidence="5">
    <location>
        <begin position="61"/>
        <end position="98"/>
    </location>
</feature>
<organism evidence="7 8">
    <name type="scientific">Basidiobolus meristosporus CBS 931.73</name>
    <dbReference type="NCBI Taxonomy" id="1314790"/>
    <lineage>
        <taxon>Eukaryota</taxon>
        <taxon>Fungi</taxon>
        <taxon>Fungi incertae sedis</taxon>
        <taxon>Zoopagomycota</taxon>
        <taxon>Entomophthoromycotina</taxon>
        <taxon>Basidiobolomycetes</taxon>
        <taxon>Basidiobolales</taxon>
        <taxon>Basidiobolaceae</taxon>
        <taxon>Basidiobolus</taxon>
    </lineage>
</organism>
<keyword evidence="8" id="KW-1185">Reference proteome</keyword>
<evidence type="ECO:0000256" key="1">
    <source>
        <dbReference type="ARBA" id="ARBA00022723"/>
    </source>
</evidence>
<evidence type="ECO:0000256" key="2">
    <source>
        <dbReference type="ARBA" id="ARBA00022771"/>
    </source>
</evidence>
<dbReference type="SUPFAM" id="SSF57716">
    <property type="entry name" value="Glucocorticoid receptor-like (DNA-binding domain)"/>
    <property type="match status" value="1"/>
</dbReference>
<keyword evidence="3" id="KW-0862">Zinc</keyword>
<comment type="caution">
    <text evidence="7">The sequence shown here is derived from an EMBL/GenBank/DDBJ whole genome shotgun (WGS) entry which is preliminary data.</text>
</comment>
<dbReference type="InterPro" id="IPR013655">
    <property type="entry name" value="PAS_fold_3"/>
</dbReference>